<evidence type="ECO:0000256" key="8">
    <source>
        <dbReference type="ARBA" id="ARBA00023004"/>
    </source>
</evidence>
<comment type="cofactor">
    <cofactor evidence="11">
        <name>heme</name>
        <dbReference type="ChEBI" id="CHEBI:30413"/>
    </cofactor>
</comment>
<evidence type="ECO:0000256" key="7">
    <source>
        <dbReference type="ARBA" id="ARBA00023002"/>
    </source>
</evidence>
<dbReference type="Gene3D" id="1.10.630.10">
    <property type="entry name" value="Cytochrome P450"/>
    <property type="match status" value="1"/>
</dbReference>
<dbReference type="PRINTS" id="PR00385">
    <property type="entry name" value="P450"/>
</dbReference>
<evidence type="ECO:0000256" key="13">
    <source>
        <dbReference type="SAM" id="Phobius"/>
    </source>
</evidence>
<protein>
    <recommendedName>
        <fullName evidence="16">Cytochrome P450 714C2-like</fullName>
    </recommendedName>
</protein>
<gene>
    <name evidence="14" type="ORF">FEM48_Zijuj03G0046100</name>
</gene>
<dbReference type="InterPro" id="IPR036396">
    <property type="entry name" value="Cyt_P450_sf"/>
</dbReference>
<dbReference type="GO" id="GO:0016020">
    <property type="term" value="C:membrane"/>
    <property type="evidence" value="ECO:0007669"/>
    <property type="project" value="UniProtKB-SubCell"/>
</dbReference>
<sequence>MDVPELEPPKIVVTVLLLWVLSLVIRVCNALFLKPRRLRAMLKKQGIKGPPTTFLLGNLGDMNKAKAKLQKPPPGERGIVHDVPAIIFPTFPQWTKQYGPTFMLSMGHVEILLINDPEIAKEISLCTSLAFGKPSFPAKMFDPLLGQGVLNANGPDWSQQRKIIAPEFFNEKVKGMTKLMVESASMVVDLFAAEIEKNGGVADINIENHITKFATNVISRLCFGDNYSAGDEIFSKHKVLGDITSRIGTINALFPLTKYVPTKDNRESRRLEKEIRALILKVVNESKQVGNQKDILQLISEGAKNVGLDQAATNRYIVDNCRNIYAAGFETTAATAMWTLMLLAINPEWQTRAREEVQEICQGQMPDADMIRKMKVLTMVIYEALRLYPPAPLVARESLEDLKFGNINIPKGLNVWTMFLTLHYDQDIWGPDAHVFKPERFANGISGSCKHPHVYMPFGAGARICLGQHFAMAELKLLLSLILSNFSFSLSPKYRHSPVLTVILRPEHGVDLTMRKL</sequence>
<evidence type="ECO:0000256" key="9">
    <source>
        <dbReference type="ARBA" id="ARBA00023033"/>
    </source>
</evidence>
<dbReference type="InterPro" id="IPR001128">
    <property type="entry name" value="Cyt_P450"/>
</dbReference>
<accession>A0A978VN80</accession>
<evidence type="ECO:0000256" key="5">
    <source>
        <dbReference type="ARBA" id="ARBA00022723"/>
    </source>
</evidence>
<keyword evidence="9 12" id="KW-0503">Monooxygenase</keyword>
<keyword evidence="5 11" id="KW-0479">Metal-binding</keyword>
<dbReference type="OrthoDB" id="1470350at2759"/>
<evidence type="ECO:0000256" key="2">
    <source>
        <dbReference type="ARBA" id="ARBA00010617"/>
    </source>
</evidence>
<evidence type="ECO:0008006" key="16">
    <source>
        <dbReference type="Google" id="ProtNLM"/>
    </source>
</evidence>
<keyword evidence="10 13" id="KW-0472">Membrane</keyword>
<feature type="transmembrane region" description="Helical" evidence="13">
    <location>
        <begin position="12"/>
        <end position="33"/>
    </location>
</feature>
<dbReference type="PANTHER" id="PTHR24282:SF252">
    <property type="entry name" value="CYTOCHROME P450"/>
    <property type="match status" value="1"/>
</dbReference>
<dbReference type="Pfam" id="PF00067">
    <property type="entry name" value="p450"/>
    <property type="match status" value="1"/>
</dbReference>
<comment type="similarity">
    <text evidence="2 12">Belongs to the cytochrome P450 family.</text>
</comment>
<evidence type="ECO:0000313" key="15">
    <source>
        <dbReference type="Proteomes" id="UP000813462"/>
    </source>
</evidence>
<organism evidence="14 15">
    <name type="scientific">Ziziphus jujuba var. spinosa</name>
    <dbReference type="NCBI Taxonomy" id="714518"/>
    <lineage>
        <taxon>Eukaryota</taxon>
        <taxon>Viridiplantae</taxon>
        <taxon>Streptophyta</taxon>
        <taxon>Embryophyta</taxon>
        <taxon>Tracheophyta</taxon>
        <taxon>Spermatophyta</taxon>
        <taxon>Magnoliopsida</taxon>
        <taxon>eudicotyledons</taxon>
        <taxon>Gunneridae</taxon>
        <taxon>Pentapetalae</taxon>
        <taxon>rosids</taxon>
        <taxon>fabids</taxon>
        <taxon>Rosales</taxon>
        <taxon>Rhamnaceae</taxon>
        <taxon>Paliureae</taxon>
        <taxon>Ziziphus</taxon>
    </lineage>
</organism>
<dbReference type="PROSITE" id="PS00086">
    <property type="entry name" value="CYTOCHROME_P450"/>
    <property type="match status" value="1"/>
</dbReference>
<comment type="subcellular location">
    <subcellularLocation>
        <location evidence="1">Membrane</location>
        <topology evidence="1">Single-pass membrane protein</topology>
    </subcellularLocation>
</comment>
<dbReference type="PANTHER" id="PTHR24282">
    <property type="entry name" value="CYTOCHROME P450 FAMILY MEMBER"/>
    <property type="match status" value="1"/>
</dbReference>
<proteinExistence type="inferred from homology"/>
<dbReference type="GO" id="GO:0004497">
    <property type="term" value="F:monooxygenase activity"/>
    <property type="evidence" value="ECO:0007669"/>
    <property type="project" value="UniProtKB-KW"/>
</dbReference>
<name>A0A978VN80_ZIZJJ</name>
<keyword evidence="8 11" id="KW-0408">Iron</keyword>
<evidence type="ECO:0000256" key="4">
    <source>
        <dbReference type="ARBA" id="ARBA00022692"/>
    </source>
</evidence>
<evidence type="ECO:0000256" key="3">
    <source>
        <dbReference type="ARBA" id="ARBA00022617"/>
    </source>
</evidence>
<dbReference type="AlphaFoldDB" id="A0A978VN80"/>
<dbReference type="Proteomes" id="UP000813462">
    <property type="component" value="Unassembled WGS sequence"/>
</dbReference>
<dbReference type="SUPFAM" id="SSF48264">
    <property type="entry name" value="Cytochrome P450"/>
    <property type="match status" value="1"/>
</dbReference>
<dbReference type="InterPro" id="IPR050665">
    <property type="entry name" value="Cytochrome_P450_Monooxygen"/>
</dbReference>
<evidence type="ECO:0000256" key="10">
    <source>
        <dbReference type="ARBA" id="ARBA00023136"/>
    </source>
</evidence>
<evidence type="ECO:0000313" key="14">
    <source>
        <dbReference type="EMBL" id="KAH7537005.1"/>
    </source>
</evidence>
<keyword evidence="4 13" id="KW-0812">Transmembrane</keyword>
<feature type="binding site" description="axial binding residue" evidence="11">
    <location>
        <position position="465"/>
    </location>
    <ligand>
        <name>heme</name>
        <dbReference type="ChEBI" id="CHEBI:30413"/>
    </ligand>
    <ligandPart>
        <name>Fe</name>
        <dbReference type="ChEBI" id="CHEBI:18248"/>
    </ligandPart>
</feature>
<keyword evidence="6 13" id="KW-1133">Transmembrane helix</keyword>
<evidence type="ECO:0000256" key="6">
    <source>
        <dbReference type="ARBA" id="ARBA00022989"/>
    </source>
</evidence>
<reference evidence="14" key="1">
    <citation type="journal article" date="2021" name="Front. Plant Sci.">
        <title>Chromosome-Scale Genome Assembly for Chinese Sour Jujube and Insights Into Its Genome Evolution and Domestication Signature.</title>
        <authorList>
            <person name="Shen L.-Y."/>
            <person name="Luo H."/>
            <person name="Wang X.-L."/>
            <person name="Wang X.-M."/>
            <person name="Qiu X.-J."/>
            <person name="Liu H."/>
            <person name="Zhou S.-S."/>
            <person name="Jia K.-H."/>
            <person name="Nie S."/>
            <person name="Bao Y.-T."/>
            <person name="Zhang R.-G."/>
            <person name="Yun Q.-Z."/>
            <person name="Chai Y.-H."/>
            <person name="Lu J.-Y."/>
            <person name="Li Y."/>
            <person name="Zhao S.-W."/>
            <person name="Mao J.-F."/>
            <person name="Jia S.-G."/>
            <person name="Mao Y.-M."/>
        </authorList>
    </citation>
    <scope>NUCLEOTIDE SEQUENCE</scope>
    <source>
        <strain evidence="14">AT0</strain>
        <tissue evidence="14">Leaf</tissue>
    </source>
</reference>
<dbReference type="GO" id="GO:0020037">
    <property type="term" value="F:heme binding"/>
    <property type="evidence" value="ECO:0007669"/>
    <property type="project" value="InterPro"/>
</dbReference>
<comment type="caution">
    <text evidence="14">The sequence shown here is derived from an EMBL/GenBank/DDBJ whole genome shotgun (WGS) entry which is preliminary data.</text>
</comment>
<dbReference type="GO" id="GO:0016705">
    <property type="term" value="F:oxidoreductase activity, acting on paired donors, with incorporation or reduction of molecular oxygen"/>
    <property type="evidence" value="ECO:0007669"/>
    <property type="project" value="InterPro"/>
</dbReference>
<keyword evidence="7 12" id="KW-0560">Oxidoreductase</keyword>
<dbReference type="EMBL" id="JAEACU010000003">
    <property type="protein sequence ID" value="KAH7537005.1"/>
    <property type="molecule type" value="Genomic_DNA"/>
</dbReference>
<evidence type="ECO:0000256" key="1">
    <source>
        <dbReference type="ARBA" id="ARBA00004167"/>
    </source>
</evidence>
<keyword evidence="3 11" id="KW-0349">Heme</keyword>
<evidence type="ECO:0000256" key="11">
    <source>
        <dbReference type="PIRSR" id="PIRSR602401-1"/>
    </source>
</evidence>
<evidence type="ECO:0000256" key="12">
    <source>
        <dbReference type="RuleBase" id="RU000461"/>
    </source>
</evidence>
<dbReference type="InterPro" id="IPR017972">
    <property type="entry name" value="Cyt_P450_CS"/>
</dbReference>
<dbReference type="GO" id="GO:0005506">
    <property type="term" value="F:iron ion binding"/>
    <property type="evidence" value="ECO:0007669"/>
    <property type="project" value="InterPro"/>
</dbReference>
<dbReference type="InterPro" id="IPR002401">
    <property type="entry name" value="Cyt_P450_E_grp-I"/>
</dbReference>
<dbReference type="PRINTS" id="PR00463">
    <property type="entry name" value="EP450I"/>
</dbReference>